<evidence type="ECO:0000313" key="3">
    <source>
        <dbReference type="Proteomes" id="UP000053599"/>
    </source>
</evidence>
<feature type="region of interest" description="Disordered" evidence="1">
    <location>
        <begin position="1"/>
        <end position="26"/>
    </location>
</feature>
<name>A0A0D1ZHX1_9EURO</name>
<evidence type="ECO:0000256" key="1">
    <source>
        <dbReference type="SAM" id="MobiDB-lite"/>
    </source>
</evidence>
<dbReference type="HOGENOM" id="CLU_818993_0_0_1"/>
<feature type="region of interest" description="Disordered" evidence="1">
    <location>
        <begin position="180"/>
        <end position="339"/>
    </location>
</feature>
<dbReference type="AlphaFoldDB" id="A0A0D1ZHX1"/>
<feature type="compositionally biased region" description="Basic and acidic residues" evidence="1">
    <location>
        <begin position="289"/>
        <end position="305"/>
    </location>
</feature>
<protein>
    <submittedName>
        <fullName evidence="2">Uncharacterized protein</fullName>
    </submittedName>
</protein>
<dbReference type="Proteomes" id="UP000053599">
    <property type="component" value="Unassembled WGS sequence"/>
</dbReference>
<feature type="compositionally biased region" description="Low complexity" evidence="1">
    <location>
        <begin position="225"/>
        <end position="246"/>
    </location>
</feature>
<feature type="compositionally biased region" description="Polar residues" evidence="1">
    <location>
        <begin position="180"/>
        <end position="196"/>
    </location>
</feature>
<dbReference type="EMBL" id="KN846951">
    <property type="protein sequence ID" value="KIV86433.1"/>
    <property type="molecule type" value="Genomic_DNA"/>
</dbReference>
<feature type="compositionally biased region" description="Basic and acidic residues" evidence="1">
    <location>
        <begin position="74"/>
        <end position="102"/>
    </location>
</feature>
<organism evidence="2 3">
    <name type="scientific">Exophiala sideris</name>
    <dbReference type="NCBI Taxonomy" id="1016849"/>
    <lineage>
        <taxon>Eukaryota</taxon>
        <taxon>Fungi</taxon>
        <taxon>Dikarya</taxon>
        <taxon>Ascomycota</taxon>
        <taxon>Pezizomycotina</taxon>
        <taxon>Eurotiomycetes</taxon>
        <taxon>Chaetothyriomycetidae</taxon>
        <taxon>Chaetothyriales</taxon>
        <taxon>Herpotrichiellaceae</taxon>
        <taxon>Exophiala</taxon>
    </lineage>
</organism>
<evidence type="ECO:0000313" key="2">
    <source>
        <dbReference type="EMBL" id="KIV86433.1"/>
    </source>
</evidence>
<reference evidence="2 3" key="1">
    <citation type="submission" date="2015-01" db="EMBL/GenBank/DDBJ databases">
        <title>The Genome Sequence of Exophiala sideris CBS121828.</title>
        <authorList>
            <consortium name="The Broad Institute Genomics Platform"/>
            <person name="Cuomo C."/>
            <person name="de Hoog S."/>
            <person name="Gorbushina A."/>
            <person name="Stielow B."/>
            <person name="Teixiera M."/>
            <person name="Abouelleil A."/>
            <person name="Chapman S.B."/>
            <person name="Priest M."/>
            <person name="Young S.K."/>
            <person name="Wortman J."/>
            <person name="Nusbaum C."/>
            <person name="Birren B."/>
        </authorList>
    </citation>
    <scope>NUCLEOTIDE SEQUENCE [LARGE SCALE GENOMIC DNA]</scope>
    <source>
        <strain evidence="2 3">CBS 121828</strain>
    </source>
</reference>
<gene>
    <name evidence="2" type="ORF">PV11_02045</name>
</gene>
<accession>A0A0D1ZHX1</accession>
<sequence length="339" mass="38115">MALVPVQLTNRIPPLPTQWGKDISKPKQQSAYIAPCNVKNKLQTKRVKFEQQQKAADAEMEARLAQLRNTEAGSSERRKVLEQQQKENQTERDALRARRQQLEDAEAAFEARRKSQDDELSQKKSEIEQLLNELVAKQAAVPRLEQLGSLLDGLSPAEWEEAQQIVFDKLMKPMGRFVTSHATSPQLQPQPATTPSHIPAPADVNPREHYQSKPFFQPQRRRYLTPPHTSPATHPWTTTPSSPRHTPSTERCPVSPARSAPQGASEHPLTAGLRSEAPLESAETITNASEERAPSPPKPEQKRQAPDLPEQPGAAATKQLTHLYRSRCDTIKIHDRKQR</sequence>
<feature type="region of interest" description="Disordered" evidence="1">
    <location>
        <begin position="68"/>
        <end position="102"/>
    </location>
</feature>
<proteinExistence type="predicted"/>